<dbReference type="PANTHER" id="PTHR43194:SF2">
    <property type="entry name" value="PEROXISOMAL MEMBRANE PROTEIN LPX1"/>
    <property type="match status" value="1"/>
</dbReference>
<dbReference type="AlphaFoldDB" id="A0A2W4XQP7"/>
<evidence type="ECO:0000313" key="3">
    <source>
        <dbReference type="Proteomes" id="UP000249794"/>
    </source>
</evidence>
<dbReference type="PANTHER" id="PTHR43194">
    <property type="entry name" value="HYDROLASE ALPHA/BETA FOLD FAMILY"/>
    <property type="match status" value="1"/>
</dbReference>
<gene>
    <name evidence="2" type="ORF">DCF15_05720</name>
</gene>
<dbReference type="EMBL" id="QBMP01000038">
    <property type="protein sequence ID" value="PZO58292.1"/>
    <property type="molecule type" value="Genomic_DNA"/>
</dbReference>
<feature type="domain" description="AB hydrolase-1" evidence="1">
    <location>
        <begin position="35"/>
        <end position="264"/>
    </location>
</feature>
<evidence type="ECO:0000259" key="1">
    <source>
        <dbReference type="Pfam" id="PF12697"/>
    </source>
</evidence>
<dbReference type="SUPFAM" id="SSF53474">
    <property type="entry name" value="alpha/beta-Hydrolases"/>
    <property type="match status" value="1"/>
</dbReference>
<dbReference type="GO" id="GO:0016787">
    <property type="term" value="F:hydrolase activity"/>
    <property type="evidence" value="ECO:0007669"/>
    <property type="project" value="UniProtKB-KW"/>
</dbReference>
<comment type="caution">
    <text evidence="2">The sequence shown here is derived from an EMBL/GenBank/DDBJ whole genome shotgun (WGS) entry which is preliminary data.</text>
</comment>
<reference evidence="2 3" key="2">
    <citation type="submission" date="2018-06" db="EMBL/GenBank/DDBJ databases">
        <title>Metagenomic assembly of (sub)arctic Cyanobacteria and their associated microbiome from non-axenic cultures.</title>
        <authorList>
            <person name="Baurain D."/>
        </authorList>
    </citation>
    <scope>NUCLEOTIDE SEQUENCE [LARGE SCALE GENOMIC DNA]</scope>
    <source>
        <strain evidence="2">ULC027bin1</strain>
    </source>
</reference>
<dbReference type="Pfam" id="PF12697">
    <property type="entry name" value="Abhydrolase_6"/>
    <property type="match status" value="1"/>
</dbReference>
<dbReference type="InterPro" id="IPR029058">
    <property type="entry name" value="AB_hydrolase_fold"/>
</dbReference>
<dbReference type="InterPro" id="IPR000639">
    <property type="entry name" value="Epox_hydrolase-like"/>
</dbReference>
<reference evidence="3" key="1">
    <citation type="submission" date="2018-04" db="EMBL/GenBank/DDBJ databases">
        <authorList>
            <person name="Cornet L."/>
        </authorList>
    </citation>
    <scope>NUCLEOTIDE SEQUENCE [LARGE SCALE GENOMIC DNA]</scope>
</reference>
<protein>
    <submittedName>
        <fullName evidence="2">Alpha/beta hydrolase</fullName>
    </submittedName>
</protein>
<name>A0A2W4XQP7_9CYAN</name>
<keyword evidence="2" id="KW-0378">Hydrolase</keyword>
<dbReference type="Gene3D" id="3.40.50.1820">
    <property type="entry name" value="alpha/beta hydrolase"/>
    <property type="match status" value="1"/>
</dbReference>
<organism evidence="2 3">
    <name type="scientific">Phormidesmis priestleyi</name>
    <dbReference type="NCBI Taxonomy" id="268141"/>
    <lineage>
        <taxon>Bacteria</taxon>
        <taxon>Bacillati</taxon>
        <taxon>Cyanobacteriota</taxon>
        <taxon>Cyanophyceae</taxon>
        <taxon>Leptolyngbyales</taxon>
        <taxon>Leptolyngbyaceae</taxon>
        <taxon>Phormidesmis</taxon>
    </lineage>
</organism>
<dbReference type="Proteomes" id="UP000249794">
    <property type="component" value="Unassembled WGS sequence"/>
</dbReference>
<dbReference type="PRINTS" id="PR00412">
    <property type="entry name" value="EPOXHYDRLASE"/>
</dbReference>
<dbReference type="InterPro" id="IPR050228">
    <property type="entry name" value="Carboxylesterase_BioH"/>
</dbReference>
<accession>A0A2W4XQP7</accession>
<proteinExistence type="predicted"/>
<evidence type="ECO:0000313" key="2">
    <source>
        <dbReference type="EMBL" id="PZO58292.1"/>
    </source>
</evidence>
<dbReference type="InterPro" id="IPR000073">
    <property type="entry name" value="AB_hydrolase_1"/>
</dbReference>
<sequence>MTTDITTDVLSHQTVSLRSGVTLAVSHTAGKPPALVFLHGGLGNRYNWRAQYEFAQSQGWEALNYDLAGHGDSSAYRRYSIGRHRRDLERLLRHFKIAAPVLCCHSYGVPIGLEWSQRHPVKGLVLVAGGTHDLAPWWEIPLMKALEWGGRHLFHWPWLQKATKVLSSQHEHPTIERFLTESPVPTAASPYEALKIFWGYNFFSRRRRQRLDIPVLVISGGQDSMFSKAMGEALAAVFPKGEHLHFPDAGHLMIAEYPEVVNEAIAAFISRL</sequence>